<dbReference type="PANTHER" id="PTHR11048:SF5">
    <property type="entry name" value="DECAPRENYL-PHOSPHATE PHOSPHORIBOSYLTRANSFERASE"/>
    <property type="match status" value="1"/>
</dbReference>
<comment type="subcellular location">
    <subcellularLocation>
        <location evidence="1">Membrane</location>
        <topology evidence="1">Multi-pass membrane protein</topology>
    </subcellularLocation>
</comment>
<comment type="caution">
    <text evidence="6">The sequence shown here is derived from an EMBL/GenBank/DDBJ whole genome shotgun (WGS) entry which is preliminary data.</text>
</comment>
<dbReference type="EC" id="2.4.2.45" evidence="6"/>
<dbReference type="Pfam" id="PF01040">
    <property type="entry name" value="UbiA"/>
    <property type="match status" value="1"/>
</dbReference>
<sequence>MYECNRVLSRDYIKLLRPEQWVKNVFLFAGLVFSREFHNVEKVGLSIVGFVIFSLLSSAGYIINDVIDYRFDQFIPTKKNRPIASGKVKILNAIIVSAVLTILTLYLSYRVNEKFFISALLYIILSLLYSVLFKYLVILDVIVVAIGYVLRSIAGALIINVEISSWLILCTFLLALFIILAKRKSEMLILGEEAEKHRKVLYHYSIDMLNHMITITISACIVSYCIYTLSPDTINKFHTKNLIFTVPFVIYGMFRYLYIIEKKSGADMPNRALINDMPMIINFILWGLVCILILL</sequence>
<dbReference type="CDD" id="cd13963">
    <property type="entry name" value="PT_UbiA_2"/>
    <property type="match status" value="1"/>
</dbReference>
<evidence type="ECO:0000256" key="3">
    <source>
        <dbReference type="ARBA" id="ARBA00022989"/>
    </source>
</evidence>
<keyword evidence="6" id="KW-0328">Glycosyltransferase</keyword>
<feature type="transmembrane region" description="Helical" evidence="5">
    <location>
        <begin position="115"/>
        <end position="132"/>
    </location>
</feature>
<feature type="transmembrane region" description="Helical" evidence="5">
    <location>
        <begin position="163"/>
        <end position="181"/>
    </location>
</feature>
<dbReference type="AlphaFoldDB" id="A0A7C6AGN1"/>
<evidence type="ECO:0000256" key="4">
    <source>
        <dbReference type="ARBA" id="ARBA00023136"/>
    </source>
</evidence>
<feature type="transmembrane region" description="Helical" evidence="5">
    <location>
        <begin position="242"/>
        <end position="260"/>
    </location>
</feature>
<evidence type="ECO:0000256" key="2">
    <source>
        <dbReference type="ARBA" id="ARBA00022692"/>
    </source>
</evidence>
<dbReference type="EMBL" id="DTHJ01000168">
    <property type="protein sequence ID" value="HHS63514.1"/>
    <property type="molecule type" value="Genomic_DNA"/>
</dbReference>
<feature type="transmembrane region" description="Helical" evidence="5">
    <location>
        <begin position="43"/>
        <end position="67"/>
    </location>
</feature>
<protein>
    <submittedName>
        <fullName evidence="6">Decaprenyl-phosphate phosphoribosyltransferase</fullName>
        <ecNumber evidence="6">2.4.2.45</ecNumber>
    </submittedName>
</protein>
<reference evidence="6" key="1">
    <citation type="journal article" date="2020" name="mSystems">
        <title>Genome- and Community-Level Interaction Insights into Carbon Utilization and Element Cycling Functions of Hydrothermarchaeota in Hydrothermal Sediment.</title>
        <authorList>
            <person name="Zhou Z."/>
            <person name="Liu Y."/>
            <person name="Xu W."/>
            <person name="Pan J."/>
            <person name="Luo Z.H."/>
            <person name="Li M."/>
        </authorList>
    </citation>
    <scope>NUCLEOTIDE SEQUENCE [LARGE SCALE GENOMIC DNA]</scope>
    <source>
        <strain evidence="6">SpSt-783</strain>
    </source>
</reference>
<name>A0A7C6AGN1_UNCW3</name>
<dbReference type="Gene3D" id="1.10.357.140">
    <property type="entry name" value="UbiA prenyltransferase"/>
    <property type="match status" value="1"/>
</dbReference>
<feature type="transmembrane region" description="Helical" evidence="5">
    <location>
        <begin position="272"/>
        <end position="294"/>
    </location>
</feature>
<dbReference type="GO" id="GO:0016757">
    <property type="term" value="F:glycosyltransferase activity"/>
    <property type="evidence" value="ECO:0007669"/>
    <property type="project" value="UniProtKB-KW"/>
</dbReference>
<dbReference type="GO" id="GO:0009247">
    <property type="term" value="P:glycolipid biosynthetic process"/>
    <property type="evidence" value="ECO:0007669"/>
    <property type="project" value="TreeGrafter"/>
</dbReference>
<keyword evidence="4 5" id="KW-0472">Membrane</keyword>
<gene>
    <name evidence="6" type="ORF">ENV70_07910</name>
</gene>
<keyword evidence="6" id="KW-0808">Transferase</keyword>
<evidence type="ECO:0000313" key="6">
    <source>
        <dbReference type="EMBL" id="HHS63514.1"/>
    </source>
</evidence>
<keyword evidence="3 5" id="KW-1133">Transmembrane helix</keyword>
<feature type="transmembrane region" description="Helical" evidence="5">
    <location>
        <begin position="208"/>
        <end position="230"/>
    </location>
</feature>
<dbReference type="InterPro" id="IPR000537">
    <property type="entry name" value="UbiA_prenyltransferase"/>
</dbReference>
<dbReference type="PANTHER" id="PTHR11048">
    <property type="entry name" value="PRENYLTRANSFERASES"/>
    <property type="match status" value="1"/>
</dbReference>
<evidence type="ECO:0000256" key="1">
    <source>
        <dbReference type="ARBA" id="ARBA00004141"/>
    </source>
</evidence>
<dbReference type="InterPro" id="IPR039653">
    <property type="entry name" value="Prenyltransferase"/>
</dbReference>
<keyword evidence="2 5" id="KW-0812">Transmembrane</keyword>
<evidence type="ECO:0000256" key="5">
    <source>
        <dbReference type="SAM" id="Phobius"/>
    </source>
</evidence>
<accession>A0A7C6AGN1</accession>
<organism evidence="6">
    <name type="scientific">candidate division WOR-3 bacterium</name>
    <dbReference type="NCBI Taxonomy" id="2052148"/>
    <lineage>
        <taxon>Bacteria</taxon>
        <taxon>Bacteria division WOR-3</taxon>
    </lineage>
</organism>
<proteinExistence type="predicted"/>
<feature type="transmembrane region" description="Helical" evidence="5">
    <location>
        <begin position="88"/>
        <end position="109"/>
    </location>
</feature>
<dbReference type="NCBIfam" id="NF008977">
    <property type="entry name" value="PRK12324.1-2"/>
    <property type="match status" value="1"/>
</dbReference>
<dbReference type="GO" id="GO:0016765">
    <property type="term" value="F:transferase activity, transferring alkyl or aryl (other than methyl) groups"/>
    <property type="evidence" value="ECO:0007669"/>
    <property type="project" value="InterPro"/>
</dbReference>
<dbReference type="InterPro" id="IPR044878">
    <property type="entry name" value="UbiA_sf"/>
</dbReference>
<dbReference type="GO" id="GO:0005886">
    <property type="term" value="C:plasma membrane"/>
    <property type="evidence" value="ECO:0007669"/>
    <property type="project" value="TreeGrafter"/>
</dbReference>